<keyword evidence="4 5" id="KW-0720">Serine protease</keyword>
<evidence type="ECO:0000256" key="3">
    <source>
        <dbReference type="ARBA" id="ARBA00022801"/>
    </source>
</evidence>
<keyword evidence="10" id="KW-1185">Reference proteome</keyword>
<dbReference type="NCBIfam" id="TIGR00225">
    <property type="entry name" value="prc"/>
    <property type="match status" value="1"/>
</dbReference>
<keyword evidence="3 5" id="KW-0378">Hydrolase</keyword>
<dbReference type="Pfam" id="PF17820">
    <property type="entry name" value="PDZ_6"/>
    <property type="match status" value="1"/>
</dbReference>
<dbReference type="AlphaFoldDB" id="A0A3S0V0Q6"/>
<dbReference type="Gene3D" id="3.30.750.44">
    <property type="match status" value="1"/>
</dbReference>
<evidence type="ECO:0000256" key="7">
    <source>
        <dbReference type="SAM" id="SignalP"/>
    </source>
</evidence>
<dbReference type="InterPro" id="IPR036034">
    <property type="entry name" value="PDZ_sf"/>
</dbReference>
<dbReference type="GO" id="GO:0004175">
    <property type="term" value="F:endopeptidase activity"/>
    <property type="evidence" value="ECO:0007669"/>
    <property type="project" value="TreeGrafter"/>
</dbReference>
<keyword evidence="2 5" id="KW-0645">Protease</keyword>
<dbReference type="GO" id="GO:0008236">
    <property type="term" value="F:serine-type peptidase activity"/>
    <property type="evidence" value="ECO:0007669"/>
    <property type="project" value="UniProtKB-KW"/>
</dbReference>
<keyword evidence="7" id="KW-0732">Signal</keyword>
<comment type="similarity">
    <text evidence="1 5">Belongs to the peptidase S41A family.</text>
</comment>
<dbReference type="Gene3D" id="2.30.42.10">
    <property type="match status" value="1"/>
</dbReference>
<accession>A0A3S0V0Q6</accession>
<dbReference type="SMART" id="SM00245">
    <property type="entry name" value="TSPc"/>
    <property type="match status" value="1"/>
</dbReference>
<dbReference type="PANTHER" id="PTHR32060">
    <property type="entry name" value="TAIL-SPECIFIC PROTEASE"/>
    <property type="match status" value="1"/>
</dbReference>
<evidence type="ECO:0000256" key="2">
    <source>
        <dbReference type="ARBA" id="ARBA00022670"/>
    </source>
</evidence>
<evidence type="ECO:0000256" key="4">
    <source>
        <dbReference type="ARBA" id="ARBA00022825"/>
    </source>
</evidence>
<dbReference type="SMART" id="SM00228">
    <property type="entry name" value="PDZ"/>
    <property type="match status" value="1"/>
</dbReference>
<feature type="region of interest" description="Disordered" evidence="6">
    <location>
        <begin position="406"/>
        <end position="428"/>
    </location>
</feature>
<dbReference type="InterPro" id="IPR004447">
    <property type="entry name" value="Peptidase_S41A"/>
</dbReference>
<evidence type="ECO:0000259" key="8">
    <source>
        <dbReference type="PROSITE" id="PS50106"/>
    </source>
</evidence>
<dbReference type="CDD" id="cd06782">
    <property type="entry name" value="cpPDZ_CPP-like"/>
    <property type="match status" value="1"/>
</dbReference>
<dbReference type="Pfam" id="PF03572">
    <property type="entry name" value="Peptidase_S41"/>
    <property type="match status" value="1"/>
</dbReference>
<feature type="domain" description="PDZ" evidence="8">
    <location>
        <begin position="126"/>
        <end position="196"/>
    </location>
</feature>
<dbReference type="CDD" id="cd07560">
    <property type="entry name" value="Peptidase_S41_CPP"/>
    <property type="match status" value="1"/>
</dbReference>
<evidence type="ECO:0000256" key="1">
    <source>
        <dbReference type="ARBA" id="ARBA00009179"/>
    </source>
</evidence>
<evidence type="ECO:0000313" key="9">
    <source>
        <dbReference type="EMBL" id="RUQ69670.1"/>
    </source>
</evidence>
<dbReference type="RefSeq" id="WP_126999219.1">
    <property type="nucleotide sequence ID" value="NZ_JBNPXW010000003.1"/>
</dbReference>
<dbReference type="InterPro" id="IPR029045">
    <property type="entry name" value="ClpP/crotonase-like_dom_sf"/>
</dbReference>
<evidence type="ECO:0000256" key="6">
    <source>
        <dbReference type="SAM" id="MobiDB-lite"/>
    </source>
</evidence>
<feature type="signal peptide" evidence="7">
    <location>
        <begin position="1"/>
        <end position="20"/>
    </location>
</feature>
<evidence type="ECO:0000313" key="10">
    <source>
        <dbReference type="Proteomes" id="UP000280346"/>
    </source>
</evidence>
<dbReference type="InterPro" id="IPR005151">
    <property type="entry name" value="Tail-specific_protease"/>
</dbReference>
<sequence length="476" mass="50524">MAKLLAALLLMMVAIGPACAVAPTSRADTVAALDRYRAEFAKTRGYGSLSSADRNYVLFSDAMRRVLTEHVKPYDPQVLVDKAVTGLQKKKAETPRASDRALTEAALDGMLGGLDPYSSFLDSERYRYLREQTSGEFGGLGIEVTMDEESGLIRVVSPIDGSPAARAGLRTGDLIARIDDVAVKGLNLQDAVARMRGPVGTSVALSVRRPPATEPGSKVSLTRAIVKIHPVRYRLEGDVAYIRIATFNQQTTSALDAAVEDMRRQSNGRLSGAVVDLRNNPGGLLEQAVSVADRFLEAVDIVTVRGRDPDETRAYHGTSGDLLAGLPVVVLINSGSASASEIVAGALQDHGRALLFGTRSYGKGSVQTISSLSADTGIRLTTARYFRPSGGLVDCFGVSPNLEVKPANGNTDETHPDPATCDANASPPPPPRAWKMEEMCPDVSNSVPKPDADRPLDCAVAAIRTRLTGALAGARD</sequence>
<dbReference type="GO" id="GO:0006508">
    <property type="term" value="P:proteolysis"/>
    <property type="evidence" value="ECO:0007669"/>
    <property type="project" value="UniProtKB-KW"/>
</dbReference>
<dbReference type="Gene3D" id="3.90.226.10">
    <property type="entry name" value="2-enoyl-CoA Hydratase, Chain A, domain 1"/>
    <property type="match status" value="1"/>
</dbReference>
<gene>
    <name evidence="9" type="ORF">EJ913_14965</name>
</gene>
<dbReference type="GO" id="GO:0030288">
    <property type="term" value="C:outer membrane-bounded periplasmic space"/>
    <property type="evidence" value="ECO:0007669"/>
    <property type="project" value="TreeGrafter"/>
</dbReference>
<protein>
    <submittedName>
        <fullName evidence="9">S41 family peptidase</fullName>
    </submittedName>
</protein>
<comment type="caution">
    <text evidence="9">The sequence shown here is derived from an EMBL/GenBank/DDBJ whole genome shotgun (WGS) entry which is preliminary data.</text>
</comment>
<dbReference type="OrthoDB" id="9812068at2"/>
<organism evidence="9 10">
    <name type="scientific">Azospirillum doebereinerae</name>
    <dbReference type="NCBI Taxonomy" id="92933"/>
    <lineage>
        <taxon>Bacteria</taxon>
        <taxon>Pseudomonadati</taxon>
        <taxon>Pseudomonadota</taxon>
        <taxon>Alphaproteobacteria</taxon>
        <taxon>Rhodospirillales</taxon>
        <taxon>Azospirillaceae</taxon>
        <taxon>Azospirillum</taxon>
    </lineage>
</organism>
<dbReference type="Proteomes" id="UP000280346">
    <property type="component" value="Unassembled WGS sequence"/>
</dbReference>
<reference evidence="9 10" key="1">
    <citation type="submission" date="2018-12" db="EMBL/GenBank/DDBJ databases">
        <authorList>
            <person name="Yang Y."/>
        </authorList>
    </citation>
    <scope>NUCLEOTIDE SEQUENCE [LARGE SCALE GENOMIC DNA]</scope>
    <source>
        <strain evidence="9 10">GSF71</strain>
    </source>
</reference>
<dbReference type="EMBL" id="RZIJ01000011">
    <property type="protein sequence ID" value="RUQ69670.1"/>
    <property type="molecule type" value="Genomic_DNA"/>
</dbReference>
<dbReference type="SUPFAM" id="SSF50156">
    <property type="entry name" value="PDZ domain-like"/>
    <property type="match status" value="1"/>
</dbReference>
<feature type="chain" id="PRO_5018764494" evidence="7">
    <location>
        <begin position="21"/>
        <end position="476"/>
    </location>
</feature>
<proteinExistence type="inferred from homology"/>
<dbReference type="PANTHER" id="PTHR32060:SF30">
    <property type="entry name" value="CARBOXY-TERMINAL PROCESSING PROTEASE CTPA"/>
    <property type="match status" value="1"/>
</dbReference>
<dbReference type="GO" id="GO:0007165">
    <property type="term" value="P:signal transduction"/>
    <property type="evidence" value="ECO:0007669"/>
    <property type="project" value="TreeGrafter"/>
</dbReference>
<evidence type="ECO:0000256" key="5">
    <source>
        <dbReference type="RuleBase" id="RU004404"/>
    </source>
</evidence>
<name>A0A3S0V0Q6_9PROT</name>
<dbReference type="PROSITE" id="PS50106">
    <property type="entry name" value="PDZ"/>
    <property type="match status" value="1"/>
</dbReference>
<dbReference type="FunFam" id="2.30.42.10:FF:000063">
    <property type="entry name" value="Peptidase, S41 family"/>
    <property type="match status" value="1"/>
</dbReference>
<dbReference type="InterPro" id="IPR001478">
    <property type="entry name" value="PDZ"/>
</dbReference>
<dbReference type="InterPro" id="IPR041489">
    <property type="entry name" value="PDZ_6"/>
</dbReference>
<dbReference type="SUPFAM" id="SSF52096">
    <property type="entry name" value="ClpP/crotonase"/>
    <property type="match status" value="1"/>
</dbReference>